<dbReference type="AlphaFoldDB" id="C4JKV0"/>
<dbReference type="FunCoup" id="C4JKV0">
    <property type="interactions" value="29"/>
</dbReference>
<dbReference type="Pfam" id="PF07543">
    <property type="entry name" value="PGA2"/>
    <property type="match status" value="1"/>
</dbReference>
<dbReference type="InParanoid" id="C4JKV0"/>
<dbReference type="OMA" id="FFGQLYT"/>
<evidence type="ECO:0000313" key="3">
    <source>
        <dbReference type="Proteomes" id="UP000002058"/>
    </source>
</evidence>
<dbReference type="GO" id="GO:0015031">
    <property type="term" value="P:protein transport"/>
    <property type="evidence" value="ECO:0007669"/>
    <property type="project" value="TreeGrafter"/>
</dbReference>
<dbReference type="STRING" id="336963.C4JKV0"/>
<dbReference type="HOGENOM" id="CLU_121099_1_0_1"/>
<dbReference type="GeneID" id="8441385"/>
<proteinExistence type="predicted"/>
<gene>
    <name evidence="2" type="ORF">UREG_00165</name>
</gene>
<dbReference type="RefSeq" id="XP_002540652.1">
    <property type="nucleotide sequence ID" value="XM_002540606.1"/>
</dbReference>
<organism evidence="2 3">
    <name type="scientific">Uncinocarpus reesii (strain UAMH 1704)</name>
    <dbReference type="NCBI Taxonomy" id="336963"/>
    <lineage>
        <taxon>Eukaryota</taxon>
        <taxon>Fungi</taxon>
        <taxon>Dikarya</taxon>
        <taxon>Ascomycota</taxon>
        <taxon>Pezizomycotina</taxon>
        <taxon>Eurotiomycetes</taxon>
        <taxon>Eurotiomycetidae</taxon>
        <taxon>Onygenales</taxon>
        <taxon>Onygenaceae</taxon>
        <taxon>Uncinocarpus</taxon>
    </lineage>
</organism>
<dbReference type="OrthoDB" id="4227028at2759"/>
<dbReference type="PANTHER" id="PTHR28199:SF1">
    <property type="entry name" value="PROCESSING OF GAS1 AND ALP PROTEIN 2"/>
    <property type="match status" value="1"/>
</dbReference>
<evidence type="ECO:0000256" key="1">
    <source>
        <dbReference type="SAM" id="MobiDB-lite"/>
    </source>
</evidence>
<dbReference type="InterPro" id="IPR011431">
    <property type="entry name" value="Trafficking_Pga2"/>
</dbReference>
<name>C4JKV0_UNCRE</name>
<reference evidence="3" key="1">
    <citation type="journal article" date="2009" name="Genome Res.">
        <title>Comparative genomic analyses of the human fungal pathogens Coccidioides and their relatives.</title>
        <authorList>
            <person name="Sharpton T.J."/>
            <person name="Stajich J.E."/>
            <person name="Rounsley S.D."/>
            <person name="Gardner M.J."/>
            <person name="Wortman J.R."/>
            <person name="Jordar V.S."/>
            <person name="Maiti R."/>
            <person name="Kodira C.D."/>
            <person name="Neafsey D.E."/>
            <person name="Zeng Q."/>
            <person name="Hung C.-Y."/>
            <person name="McMahan C."/>
            <person name="Muszewska A."/>
            <person name="Grynberg M."/>
            <person name="Mandel M.A."/>
            <person name="Kellner E.M."/>
            <person name="Barker B.M."/>
            <person name="Galgiani J.N."/>
            <person name="Orbach M.J."/>
            <person name="Kirkland T.N."/>
            <person name="Cole G.T."/>
            <person name="Henn M.R."/>
            <person name="Birren B.W."/>
            <person name="Taylor J.W."/>
        </authorList>
    </citation>
    <scope>NUCLEOTIDE SEQUENCE [LARGE SCALE GENOMIC DNA]</scope>
    <source>
        <strain evidence="3">UAMH 1704</strain>
    </source>
</reference>
<accession>C4JKV0</accession>
<dbReference type="Proteomes" id="UP000002058">
    <property type="component" value="Unassembled WGS sequence"/>
</dbReference>
<feature type="compositionally biased region" description="Acidic residues" evidence="1">
    <location>
        <begin position="182"/>
        <end position="194"/>
    </location>
</feature>
<protein>
    <submittedName>
        <fullName evidence="2">Uncharacterized protein</fullName>
    </submittedName>
</protein>
<dbReference type="PANTHER" id="PTHR28199">
    <property type="entry name" value="PROCESSING OF GAS1 AND ALP PROTEIN 2"/>
    <property type="match status" value="1"/>
</dbReference>
<feature type="compositionally biased region" description="Basic and acidic residues" evidence="1">
    <location>
        <begin position="167"/>
        <end position="181"/>
    </location>
</feature>
<feature type="region of interest" description="Disordered" evidence="1">
    <location>
        <begin position="114"/>
        <end position="194"/>
    </location>
</feature>
<evidence type="ECO:0000313" key="2">
    <source>
        <dbReference type="EMBL" id="EEP75319.1"/>
    </source>
</evidence>
<dbReference type="VEuPathDB" id="FungiDB:UREG_00165"/>
<keyword evidence="3" id="KW-1185">Reference proteome</keyword>
<dbReference type="KEGG" id="ure:UREG_00165"/>
<dbReference type="eggNOG" id="ENOG502S828">
    <property type="taxonomic scope" value="Eukaryota"/>
</dbReference>
<sequence>MRTYTVPYHLCHGNDELLGKIDIRLIGLITHHSAESFPQLGFQSLSPATMSDYPILAVLQTWCGNFTTNVSSSISNLTIRDYIRLVWIIGGYLFLRPYLDKGFRKMFERGAAKSEKEEADAEADQMMPTSNPNLLRDGRDQETEDEDEGDSSAVPQWGKSARRKQRKFMEYLEQEAERRKEEDDDKDIADLLED</sequence>
<dbReference type="EMBL" id="CH476615">
    <property type="protein sequence ID" value="EEP75319.1"/>
    <property type="molecule type" value="Genomic_DNA"/>
</dbReference>